<dbReference type="GO" id="GO:0005840">
    <property type="term" value="C:ribosome"/>
    <property type="evidence" value="ECO:0007669"/>
    <property type="project" value="UniProtKB-KW"/>
</dbReference>
<dbReference type="GO" id="GO:0003735">
    <property type="term" value="F:structural constituent of ribosome"/>
    <property type="evidence" value="ECO:0007669"/>
    <property type="project" value="InterPro"/>
</dbReference>
<dbReference type="GO" id="GO:1990904">
    <property type="term" value="C:ribonucleoprotein complex"/>
    <property type="evidence" value="ECO:0007669"/>
    <property type="project" value="UniProtKB-KW"/>
</dbReference>
<name>A0AAV5RD81_STABA</name>
<dbReference type="GO" id="GO:0006412">
    <property type="term" value="P:translation"/>
    <property type="evidence" value="ECO:0007669"/>
    <property type="project" value="InterPro"/>
</dbReference>
<dbReference type="AlphaFoldDB" id="A0AAV5RD81"/>
<organism evidence="3 4">
    <name type="scientific">Starmerella bacillaris</name>
    <name type="common">Yeast</name>
    <name type="synonym">Candida zemplinina</name>
    <dbReference type="NCBI Taxonomy" id="1247836"/>
    <lineage>
        <taxon>Eukaryota</taxon>
        <taxon>Fungi</taxon>
        <taxon>Dikarya</taxon>
        <taxon>Ascomycota</taxon>
        <taxon>Saccharomycotina</taxon>
        <taxon>Dipodascomycetes</taxon>
        <taxon>Dipodascales</taxon>
        <taxon>Trichomonascaceae</taxon>
        <taxon>Starmerella</taxon>
    </lineage>
</organism>
<keyword evidence="2" id="KW-0687">Ribonucleoprotein</keyword>
<sequence length="301" mass="34479">MVNKKYIFDMSRMGRKAFQEYIKQHRKSYPEAVQIPECAAIPPSKWIKDSELPFVVGDRVQVVSGEHKNKVGRIVQKEAIGNAYKIEGIPGKAMVYPAELLENEEESPVIKGTTSFDYTNLRLVSKIKREDGTDEDVAVHSLSLGKEVYDKLSNTYIRERFATHDPSIVIPYPLPKAEPVDPSKSSFATAPEVVDQRTFYPSSVNDMPLPIYALTQITNIHNRYKRHRYAPRITEKVLAAHAEPVMPVPPQTKELLEKMRSLPRPEKIEFTPEIEEFLGNAVQRGLQDRRAKELENWKEYV</sequence>
<evidence type="ECO:0000256" key="2">
    <source>
        <dbReference type="ARBA" id="ARBA00023274"/>
    </source>
</evidence>
<gene>
    <name evidence="3" type="ORF">DASB73_003970</name>
</gene>
<reference evidence="3 4" key="1">
    <citation type="journal article" date="2023" name="Elife">
        <title>Identification of key yeast species and microbe-microbe interactions impacting larval growth of Drosophila in the wild.</title>
        <authorList>
            <person name="Mure A."/>
            <person name="Sugiura Y."/>
            <person name="Maeda R."/>
            <person name="Honda K."/>
            <person name="Sakurai N."/>
            <person name="Takahashi Y."/>
            <person name="Watada M."/>
            <person name="Katoh T."/>
            <person name="Gotoh A."/>
            <person name="Gotoh Y."/>
            <person name="Taniguchi I."/>
            <person name="Nakamura K."/>
            <person name="Hayashi T."/>
            <person name="Katayama T."/>
            <person name="Uemura T."/>
            <person name="Hattori Y."/>
        </authorList>
    </citation>
    <scope>NUCLEOTIDE SEQUENCE [LARGE SCALE GENOMIC DNA]</scope>
    <source>
        <strain evidence="3 4">SB-73</strain>
    </source>
</reference>
<keyword evidence="4" id="KW-1185">Reference proteome</keyword>
<dbReference type="SUPFAM" id="SSF50104">
    <property type="entry name" value="Translation proteins SH3-like domain"/>
    <property type="match status" value="1"/>
</dbReference>
<comment type="caution">
    <text evidence="3">The sequence shown here is derived from an EMBL/GenBank/DDBJ whole genome shotgun (WGS) entry which is preliminary data.</text>
</comment>
<dbReference type="EMBL" id="BTGC01000001">
    <property type="protein sequence ID" value="GMM49439.1"/>
    <property type="molecule type" value="Genomic_DNA"/>
</dbReference>
<dbReference type="InterPro" id="IPR041988">
    <property type="entry name" value="Ribosomal_uL24_KOW"/>
</dbReference>
<evidence type="ECO:0000313" key="4">
    <source>
        <dbReference type="Proteomes" id="UP001362899"/>
    </source>
</evidence>
<keyword evidence="1 3" id="KW-0689">Ribosomal protein</keyword>
<evidence type="ECO:0000313" key="3">
    <source>
        <dbReference type="EMBL" id="GMM49439.1"/>
    </source>
</evidence>
<dbReference type="GO" id="GO:0003723">
    <property type="term" value="F:RNA binding"/>
    <property type="evidence" value="ECO:0007669"/>
    <property type="project" value="InterPro"/>
</dbReference>
<accession>A0AAV5RD81</accession>
<dbReference type="InterPro" id="IPR005825">
    <property type="entry name" value="Ribosomal_uL24_CS"/>
</dbReference>
<evidence type="ECO:0000256" key="1">
    <source>
        <dbReference type="ARBA" id="ARBA00022980"/>
    </source>
</evidence>
<dbReference type="InterPro" id="IPR008991">
    <property type="entry name" value="Translation_prot_SH3-like_sf"/>
</dbReference>
<dbReference type="Proteomes" id="UP001362899">
    <property type="component" value="Unassembled WGS sequence"/>
</dbReference>
<dbReference type="Pfam" id="PF22682">
    <property type="entry name" value="Ribosomal_uL24m-like"/>
    <property type="match status" value="1"/>
</dbReference>
<dbReference type="CDD" id="cd06089">
    <property type="entry name" value="KOW_RPL26"/>
    <property type="match status" value="1"/>
</dbReference>
<protein>
    <submittedName>
        <fullName evidence="3">Mitochondrial 54S ribosomal protein YmL40</fullName>
    </submittedName>
</protein>
<proteinExistence type="predicted"/>
<dbReference type="PROSITE" id="PS01108">
    <property type="entry name" value="RIBOSOMAL_L24"/>
    <property type="match status" value="1"/>
</dbReference>